<name>A0A1W1E6T5_9ZZZZ</name>
<sequence length="38" mass="4282">MSNVSVILLIMSVVALIGAYLLYKNTPKMDNHHKTQHT</sequence>
<protein>
    <submittedName>
        <fullName evidence="2">Uncharacterized protein</fullName>
    </submittedName>
</protein>
<keyword evidence="1" id="KW-1133">Transmembrane helix</keyword>
<gene>
    <name evidence="2" type="ORF">MNB_SUP05-SYMBIONT-5-389</name>
</gene>
<keyword evidence="1" id="KW-0472">Membrane</keyword>
<organism evidence="2">
    <name type="scientific">hydrothermal vent metagenome</name>
    <dbReference type="NCBI Taxonomy" id="652676"/>
    <lineage>
        <taxon>unclassified sequences</taxon>
        <taxon>metagenomes</taxon>
        <taxon>ecological metagenomes</taxon>
    </lineage>
</organism>
<dbReference type="EMBL" id="FPHZ01000252">
    <property type="protein sequence ID" value="SFV89684.1"/>
    <property type="molecule type" value="Genomic_DNA"/>
</dbReference>
<evidence type="ECO:0000256" key="1">
    <source>
        <dbReference type="SAM" id="Phobius"/>
    </source>
</evidence>
<dbReference type="AlphaFoldDB" id="A0A1W1E6T5"/>
<reference evidence="2" key="1">
    <citation type="submission" date="2016-10" db="EMBL/GenBank/DDBJ databases">
        <authorList>
            <person name="de Groot N.N."/>
        </authorList>
    </citation>
    <scope>NUCLEOTIDE SEQUENCE</scope>
</reference>
<evidence type="ECO:0000313" key="2">
    <source>
        <dbReference type="EMBL" id="SFV89684.1"/>
    </source>
</evidence>
<keyword evidence="1" id="KW-0812">Transmembrane</keyword>
<accession>A0A1W1E6T5</accession>
<proteinExistence type="predicted"/>
<feature type="transmembrane region" description="Helical" evidence="1">
    <location>
        <begin position="6"/>
        <end position="23"/>
    </location>
</feature>